<gene>
    <name evidence="4" type="ORF">SUZIE_180445</name>
</gene>
<dbReference type="GO" id="GO:0015031">
    <property type="term" value="P:protein transport"/>
    <property type="evidence" value="ECO:0007669"/>
    <property type="project" value="UniProtKB-KW"/>
</dbReference>
<dbReference type="Proteomes" id="UP001166674">
    <property type="component" value="Unassembled WGS sequence"/>
</dbReference>
<dbReference type="InterPro" id="IPR001619">
    <property type="entry name" value="Sec1-like"/>
</dbReference>
<accession>A0AA41T1Q9</accession>
<name>A0AA41T1Q9_SCICA</name>
<dbReference type="Gene3D" id="3.40.50.2060">
    <property type="match status" value="1"/>
</dbReference>
<evidence type="ECO:0000256" key="2">
    <source>
        <dbReference type="ARBA" id="ARBA00022448"/>
    </source>
</evidence>
<evidence type="ECO:0000313" key="4">
    <source>
        <dbReference type="EMBL" id="MBZ3884938.1"/>
    </source>
</evidence>
<keyword evidence="5" id="KW-1185">Reference proteome</keyword>
<reference evidence="4" key="1">
    <citation type="submission" date="2020-03" db="EMBL/GenBank/DDBJ databases">
        <title>Studies in the Genomics of Life Span.</title>
        <authorList>
            <person name="Glass D."/>
        </authorList>
    </citation>
    <scope>NUCLEOTIDE SEQUENCE</scope>
    <source>
        <strain evidence="4">SUZIE</strain>
        <tissue evidence="4">Muscle</tissue>
    </source>
</reference>
<dbReference type="Pfam" id="PF00995">
    <property type="entry name" value="Sec1"/>
    <property type="match status" value="1"/>
</dbReference>
<dbReference type="AlphaFoldDB" id="A0AA41T1Q9"/>
<evidence type="ECO:0000256" key="1">
    <source>
        <dbReference type="ARBA" id="ARBA00009884"/>
    </source>
</evidence>
<organism evidence="4 5">
    <name type="scientific">Sciurus carolinensis</name>
    <name type="common">Eastern gray squirrel</name>
    <dbReference type="NCBI Taxonomy" id="30640"/>
    <lineage>
        <taxon>Eukaryota</taxon>
        <taxon>Metazoa</taxon>
        <taxon>Chordata</taxon>
        <taxon>Craniata</taxon>
        <taxon>Vertebrata</taxon>
        <taxon>Euteleostomi</taxon>
        <taxon>Mammalia</taxon>
        <taxon>Eutheria</taxon>
        <taxon>Euarchontoglires</taxon>
        <taxon>Glires</taxon>
        <taxon>Rodentia</taxon>
        <taxon>Sciuromorpha</taxon>
        <taxon>Sciuridae</taxon>
        <taxon>Sciurinae</taxon>
        <taxon>Sciurini</taxon>
        <taxon>Sciurus</taxon>
    </lineage>
</organism>
<dbReference type="EMBL" id="JAATJV010396585">
    <property type="protein sequence ID" value="MBZ3884938.1"/>
    <property type="molecule type" value="Genomic_DNA"/>
</dbReference>
<dbReference type="InterPro" id="IPR043154">
    <property type="entry name" value="Sec-1-like_dom1"/>
</dbReference>
<protein>
    <submittedName>
        <fullName evidence="4">Syntaxin-binding protein 2</fullName>
    </submittedName>
</protein>
<dbReference type="SUPFAM" id="SSF56815">
    <property type="entry name" value="Sec1/munc18-like (SM) proteins"/>
    <property type="match status" value="1"/>
</dbReference>
<sequence length="193" mass="21367">MAPSGPKVVVGEKILSGVIRSVKKDGEWKVPIMDHPSMRILSSCCKMSDILAEGITIVEDINKWQDHIPSLEAIYLLSPTEKSVQALIADFRGTPTFTYKVAHIFLTDTCPEPLFSELGHSCLAKVVKMLKDIHFALLPYEAQEYPAICYHKGPEDTAQLAHEVLAKLNTFKSDTPSLGKGPEKTYSQLLIVD</sequence>
<dbReference type="GO" id="GO:0016192">
    <property type="term" value="P:vesicle-mediated transport"/>
    <property type="evidence" value="ECO:0007669"/>
    <property type="project" value="InterPro"/>
</dbReference>
<dbReference type="FunFam" id="3.40.50.2060:FF:000001">
    <property type="entry name" value="syntaxin-binding protein 1 isoform X2"/>
    <property type="match status" value="1"/>
</dbReference>
<comment type="caution">
    <text evidence="4">The sequence shown here is derived from an EMBL/GenBank/DDBJ whole genome shotgun (WGS) entry which is preliminary data.</text>
</comment>
<comment type="similarity">
    <text evidence="1">Belongs to the STXBP/unc-18/SEC1 family.</text>
</comment>
<dbReference type="InterPro" id="IPR036045">
    <property type="entry name" value="Sec1-like_sf"/>
</dbReference>
<keyword evidence="2" id="KW-0813">Transport</keyword>
<evidence type="ECO:0000256" key="3">
    <source>
        <dbReference type="ARBA" id="ARBA00022927"/>
    </source>
</evidence>
<evidence type="ECO:0000313" key="5">
    <source>
        <dbReference type="Proteomes" id="UP001166674"/>
    </source>
</evidence>
<keyword evidence="3" id="KW-0653">Protein transport</keyword>
<proteinExistence type="inferred from homology"/>
<dbReference type="PANTHER" id="PTHR11679">
    <property type="entry name" value="VESICLE PROTEIN SORTING-ASSOCIATED"/>
    <property type="match status" value="1"/>
</dbReference>